<dbReference type="AlphaFoldDB" id="A0A4Y2Q5M9"/>
<evidence type="ECO:0000313" key="2">
    <source>
        <dbReference type="EMBL" id="GBN59465.1"/>
    </source>
</evidence>
<keyword evidence="1" id="KW-0472">Membrane</keyword>
<accession>A0A4Y2Q5M9</accession>
<dbReference type="EMBL" id="BGPR01013149">
    <property type="protein sequence ID" value="GBN59465.1"/>
    <property type="molecule type" value="Genomic_DNA"/>
</dbReference>
<gene>
    <name evidence="2" type="ORF">AVEN_22246_1</name>
</gene>
<comment type="caution">
    <text evidence="2">The sequence shown here is derived from an EMBL/GenBank/DDBJ whole genome shotgun (WGS) entry which is preliminary data.</text>
</comment>
<evidence type="ECO:0000256" key="1">
    <source>
        <dbReference type="SAM" id="Phobius"/>
    </source>
</evidence>
<sequence length="187" mass="21421">MITLVEFPAVYQGSVIARSSVIYYRSLLAYIRVYCIGSCTSFSFCSQSTASGQDNISSSSSTFKYFHIIMLLLLLIKILRNYGLHKGHSKLSAAGLYLSKEHRRRLGDEAERLVGCATRGRRLRVWRSRTRLNFKHKHVKFDEAIFVYVANFASKYEDVCVETQRDSLKFNMKVAGSYSEFSELEIP</sequence>
<feature type="transmembrane region" description="Helical" evidence="1">
    <location>
        <begin position="65"/>
        <end position="82"/>
    </location>
</feature>
<keyword evidence="1" id="KW-1133">Transmembrane helix</keyword>
<dbReference type="Proteomes" id="UP000499080">
    <property type="component" value="Unassembled WGS sequence"/>
</dbReference>
<keyword evidence="3" id="KW-1185">Reference proteome</keyword>
<proteinExistence type="predicted"/>
<reference evidence="2 3" key="1">
    <citation type="journal article" date="2019" name="Sci. Rep.">
        <title>Orb-weaving spider Araneus ventricosus genome elucidates the spidroin gene catalogue.</title>
        <authorList>
            <person name="Kono N."/>
            <person name="Nakamura H."/>
            <person name="Ohtoshi R."/>
            <person name="Moran D.A.P."/>
            <person name="Shinohara A."/>
            <person name="Yoshida Y."/>
            <person name="Fujiwara M."/>
            <person name="Mori M."/>
            <person name="Tomita M."/>
            <person name="Arakawa K."/>
        </authorList>
    </citation>
    <scope>NUCLEOTIDE SEQUENCE [LARGE SCALE GENOMIC DNA]</scope>
</reference>
<organism evidence="2 3">
    <name type="scientific">Araneus ventricosus</name>
    <name type="common">Orbweaver spider</name>
    <name type="synonym">Epeira ventricosa</name>
    <dbReference type="NCBI Taxonomy" id="182803"/>
    <lineage>
        <taxon>Eukaryota</taxon>
        <taxon>Metazoa</taxon>
        <taxon>Ecdysozoa</taxon>
        <taxon>Arthropoda</taxon>
        <taxon>Chelicerata</taxon>
        <taxon>Arachnida</taxon>
        <taxon>Araneae</taxon>
        <taxon>Araneomorphae</taxon>
        <taxon>Entelegynae</taxon>
        <taxon>Araneoidea</taxon>
        <taxon>Araneidae</taxon>
        <taxon>Araneus</taxon>
    </lineage>
</organism>
<protein>
    <submittedName>
        <fullName evidence="2">Uncharacterized protein</fullName>
    </submittedName>
</protein>
<name>A0A4Y2Q5M9_ARAVE</name>
<keyword evidence="1" id="KW-0812">Transmembrane</keyword>
<evidence type="ECO:0000313" key="3">
    <source>
        <dbReference type="Proteomes" id="UP000499080"/>
    </source>
</evidence>